<comment type="caution">
    <text evidence="2">The sequence shown here is derived from an EMBL/GenBank/DDBJ whole genome shotgun (WGS) entry which is preliminary data.</text>
</comment>
<reference evidence="2 3" key="1">
    <citation type="journal article" date="2018" name="Front. Plant Sci.">
        <title>Red Clover (Trifolium pratense) and Zigzag Clover (T. medium) - A Picture of Genomic Similarities and Differences.</title>
        <authorList>
            <person name="Dluhosova J."/>
            <person name="Istvanek J."/>
            <person name="Nedelnik J."/>
            <person name="Repkova J."/>
        </authorList>
    </citation>
    <scope>NUCLEOTIDE SEQUENCE [LARGE SCALE GENOMIC DNA]</scope>
    <source>
        <strain evidence="3">cv. 10/8</strain>
        <tissue evidence="2">Leaf</tissue>
    </source>
</reference>
<name>A0A392MBA6_9FABA</name>
<keyword evidence="3" id="KW-1185">Reference proteome</keyword>
<feature type="compositionally biased region" description="Low complexity" evidence="1">
    <location>
        <begin position="303"/>
        <end position="320"/>
    </location>
</feature>
<protein>
    <submittedName>
        <fullName evidence="2">Uncharacterized protein</fullName>
    </submittedName>
</protein>
<evidence type="ECO:0000313" key="3">
    <source>
        <dbReference type="Proteomes" id="UP000265520"/>
    </source>
</evidence>
<organism evidence="2 3">
    <name type="scientific">Trifolium medium</name>
    <dbReference type="NCBI Taxonomy" id="97028"/>
    <lineage>
        <taxon>Eukaryota</taxon>
        <taxon>Viridiplantae</taxon>
        <taxon>Streptophyta</taxon>
        <taxon>Embryophyta</taxon>
        <taxon>Tracheophyta</taxon>
        <taxon>Spermatophyta</taxon>
        <taxon>Magnoliopsida</taxon>
        <taxon>eudicotyledons</taxon>
        <taxon>Gunneridae</taxon>
        <taxon>Pentapetalae</taxon>
        <taxon>rosids</taxon>
        <taxon>fabids</taxon>
        <taxon>Fabales</taxon>
        <taxon>Fabaceae</taxon>
        <taxon>Papilionoideae</taxon>
        <taxon>50 kb inversion clade</taxon>
        <taxon>NPAAA clade</taxon>
        <taxon>Hologalegina</taxon>
        <taxon>IRL clade</taxon>
        <taxon>Trifolieae</taxon>
        <taxon>Trifolium</taxon>
    </lineage>
</organism>
<sequence>MNLERRYPCSWAVRVGIRIFLHRYRLRRSRIGRFEFHSVEDEYVRRGVGVPSLCIISHLRVSPSQLHSNSLAFLRAFEVTTSYLGIVPTLKLFFHAFGIQRSCPKGEKAKGKVPKGVEQEPTKHGWVSFKQRNGLFKMFEDSVRGFKEKYFGVWPITLNGWKSIVYRGPKKDEDGNVVMGPQGIPIEEDYAKFNFCWNKGHFLIEPREFTFKRSDLSPDKVADYDKLVTFVGTFPANLLEDSEGNALLDDNGRQRTSAKLIDTKRLLGCQTQEDLAAFFLEMTSAQVKLCQARNAKKKVAAATATGTSTSMPSGTPSGQPSPTPSIEILHEKRVREEDLEDTTSRKNQKLDMAGSSLEAGLHRLTPGVPAVDFILPPTFRHDQIFDGQTKVIVPEVEKAILDGMGPEAIKNEIGNSSMAVFKLLEIINYLNGRECQYLRERDAA</sequence>
<feature type="region of interest" description="Disordered" evidence="1">
    <location>
        <begin position="303"/>
        <end position="346"/>
    </location>
</feature>
<dbReference type="EMBL" id="LXQA010006738">
    <property type="protein sequence ID" value="MCH84385.1"/>
    <property type="molecule type" value="Genomic_DNA"/>
</dbReference>
<accession>A0A392MBA6</accession>
<evidence type="ECO:0000256" key="1">
    <source>
        <dbReference type="SAM" id="MobiDB-lite"/>
    </source>
</evidence>
<proteinExistence type="predicted"/>
<evidence type="ECO:0000313" key="2">
    <source>
        <dbReference type="EMBL" id="MCH84385.1"/>
    </source>
</evidence>
<gene>
    <name evidence="2" type="ORF">A2U01_0005217</name>
</gene>
<dbReference type="Proteomes" id="UP000265520">
    <property type="component" value="Unassembled WGS sequence"/>
</dbReference>
<dbReference type="AlphaFoldDB" id="A0A392MBA6"/>